<feature type="transmembrane region" description="Helical" evidence="5">
    <location>
        <begin position="334"/>
        <end position="354"/>
    </location>
</feature>
<proteinExistence type="predicted"/>
<feature type="transmembrane region" description="Helical" evidence="5">
    <location>
        <begin position="205"/>
        <end position="231"/>
    </location>
</feature>
<feature type="domain" description="O-antigen ligase-related" evidence="6">
    <location>
        <begin position="204"/>
        <end position="343"/>
    </location>
</feature>
<dbReference type="EMBL" id="JAJFZQ010000006">
    <property type="protein sequence ID" value="MCC3266570.1"/>
    <property type="molecule type" value="Genomic_DNA"/>
</dbReference>
<comment type="subcellular location">
    <subcellularLocation>
        <location evidence="1">Membrane</location>
        <topology evidence="1">Multi-pass membrane protein</topology>
    </subcellularLocation>
</comment>
<keyword evidence="3 5" id="KW-1133">Transmembrane helix</keyword>
<dbReference type="PANTHER" id="PTHR37422">
    <property type="entry name" value="TEICHURONIC ACID BIOSYNTHESIS PROTEIN TUAE"/>
    <property type="match status" value="1"/>
</dbReference>
<evidence type="ECO:0000313" key="7">
    <source>
        <dbReference type="EMBL" id="MCC3266570.1"/>
    </source>
</evidence>
<gene>
    <name evidence="7" type="ORF">LJ752_11015</name>
</gene>
<evidence type="ECO:0000259" key="6">
    <source>
        <dbReference type="Pfam" id="PF04932"/>
    </source>
</evidence>
<sequence length="425" mass="44502">MIWFLLAAVIVGGILALPLMPLGLLLFGGLLIRTLSDVGASSTGSLLPSSLISVGIGLAFIVMVPVPQKYKLSNRKQVVICCLCAVLIASSFVSLSRYGSVINALSEPIRVISLVAIFVLSYRYAQGRADRGLVLLGLVPIPAALLLIAGLAASSASLVSSGGRAVGTFSHPNGAAAFFSISALVAVGIAYSLRSRLWLIGGCLSLIALLLTASMGGLLGLLVGLLVFVLLRAGVTSAKKVGLLISLGLVSAIAVNISGVADRLTELEGLDVQGSLGSGESTNSLEWRLINWGEYLEIFRAAPWVGTGAGSTWSEIMPLGAPPHSIFVQFLVEYGISGTFVFLVLFFIIVKYLISRLNHGWPAGLLLSIIALMVVNGSESNLFGYTPAMYYVAAVAGILSVWISADENIQPSRQGVNETIKRTLG</sequence>
<keyword evidence="2 5" id="KW-0812">Transmembrane</keyword>
<evidence type="ECO:0000256" key="1">
    <source>
        <dbReference type="ARBA" id="ARBA00004141"/>
    </source>
</evidence>
<accession>A0ABS8GJM5</accession>
<keyword evidence="4 5" id="KW-0472">Membrane</keyword>
<feature type="transmembrane region" description="Helical" evidence="5">
    <location>
        <begin position="44"/>
        <end position="66"/>
    </location>
</feature>
<feature type="transmembrane region" description="Helical" evidence="5">
    <location>
        <begin position="108"/>
        <end position="125"/>
    </location>
</feature>
<evidence type="ECO:0000256" key="4">
    <source>
        <dbReference type="ARBA" id="ARBA00023136"/>
    </source>
</evidence>
<feature type="transmembrane region" description="Helical" evidence="5">
    <location>
        <begin position="360"/>
        <end position="376"/>
    </location>
</feature>
<name>A0ABS8GJM5_9MICC</name>
<dbReference type="InterPro" id="IPR007016">
    <property type="entry name" value="O-antigen_ligase-rel_domated"/>
</dbReference>
<dbReference type="InterPro" id="IPR051533">
    <property type="entry name" value="WaaL-like"/>
</dbReference>
<comment type="caution">
    <text evidence="7">The sequence shown here is derived from an EMBL/GenBank/DDBJ whole genome shotgun (WGS) entry which is preliminary data.</text>
</comment>
<feature type="transmembrane region" description="Helical" evidence="5">
    <location>
        <begin position="78"/>
        <end position="96"/>
    </location>
</feature>
<dbReference type="RefSeq" id="WP_227891811.1">
    <property type="nucleotide sequence ID" value="NZ_JAJFZQ010000006.1"/>
</dbReference>
<keyword evidence="8" id="KW-1185">Reference proteome</keyword>
<feature type="transmembrane region" description="Helical" evidence="5">
    <location>
        <begin position="132"/>
        <end position="154"/>
    </location>
</feature>
<feature type="transmembrane region" description="Helical" evidence="5">
    <location>
        <begin position="7"/>
        <end position="32"/>
    </location>
</feature>
<organism evidence="7 8">
    <name type="scientific">Arthrobacter gengyunqii</name>
    <dbReference type="NCBI Taxonomy" id="2886940"/>
    <lineage>
        <taxon>Bacteria</taxon>
        <taxon>Bacillati</taxon>
        <taxon>Actinomycetota</taxon>
        <taxon>Actinomycetes</taxon>
        <taxon>Micrococcales</taxon>
        <taxon>Micrococcaceae</taxon>
        <taxon>Arthrobacter</taxon>
    </lineage>
</organism>
<feature type="transmembrane region" description="Helical" evidence="5">
    <location>
        <begin position="174"/>
        <end position="193"/>
    </location>
</feature>
<evidence type="ECO:0000313" key="8">
    <source>
        <dbReference type="Proteomes" id="UP001139168"/>
    </source>
</evidence>
<evidence type="ECO:0000256" key="5">
    <source>
        <dbReference type="SAM" id="Phobius"/>
    </source>
</evidence>
<dbReference type="Proteomes" id="UP001139168">
    <property type="component" value="Unassembled WGS sequence"/>
</dbReference>
<evidence type="ECO:0000256" key="3">
    <source>
        <dbReference type="ARBA" id="ARBA00022989"/>
    </source>
</evidence>
<dbReference type="GO" id="GO:0016874">
    <property type="term" value="F:ligase activity"/>
    <property type="evidence" value="ECO:0007669"/>
    <property type="project" value="UniProtKB-KW"/>
</dbReference>
<dbReference type="Pfam" id="PF04932">
    <property type="entry name" value="Wzy_C"/>
    <property type="match status" value="1"/>
</dbReference>
<keyword evidence="7" id="KW-0436">Ligase</keyword>
<evidence type="ECO:0000256" key="2">
    <source>
        <dbReference type="ARBA" id="ARBA00022692"/>
    </source>
</evidence>
<protein>
    <submittedName>
        <fullName evidence="7">O-antigen ligase family protein</fullName>
    </submittedName>
</protein>
<feature type="transmembrane region" description="Helical" evidence="5">
    <location>
        <begin position="388"/>
        <end position="405"/>
    </location>
</feature>
<dbReference type="PANTHER" id="PTHR37422:SF13">
    <property type="entry name" value="LIPOPOLYSACCHARIDE BIOSYNTHESIS PROTEIN PA4999-RELATED"/>
    <property type="match status" value="1"/>
</dbReference>
<reference evidence="7" key="1">
    <citation type="submission" date="2021-10" db="EMBL/GenBank/DDBJ databases">
        <title>Novel species in genus Arthrobacter.</title>
        <authorList>
            <person name="Liu Y."/>
        </authorList>
    </citation>
    <scope>NUCLEOTIDE SEQUENCE</scope>
    <source>
        <strain evidence="7">Zg-Y786</strain>
    </source>
</reference>